<dbReference type="OrthoDB" id="6636518at2"/>
<protein>
    <submittedName>
        <fullName evidence="1">DUF1919 domain-containing protein</fullName>
    </submittedName>
</protein>
<comment type="caution">
    <text evidence="1">The sequence shown here is derived from an EMBL/GenBank/DDBJ whole genome shotgun (WGS) entry which is preliminary data.</text>
</comment>
<name>A0A552V7I0_9FLAO</name>
<dbReference type="Pfam" id="PF08942">
    <property type="entry name" value="DUF1919"/>
    <property type="match status" value="1"/>
</dbReference>
<proteinExistence type="predicted"/>
<reference evidence="1 2" key="1">
    <citation type="submission" date="2019-07" db="EMBL/GenBank/DDBJ databases">
        <title>Flavobacterium sp. nov., isolated from glacier ice.</title>
        <authorList>
            <person name="Liu Q."/>
            <person name="Xin Y.-H."/>
        </authorList>
    </citation>
    <scope>NUCLEOTIDE SEQUENCE [LARGE SCALE GENOMIC DNA]</scope>
    <source>
        <strain evidence="1 2">ZT4R6</strain>
    </source>
</reference>
<dbReference type="AlphaFoldDB" id="A0A552V7I0"/>
<organism evidence="1 2">
    <name type="scientific">Flavobacterium zepuense</name>
    <dbReference type="NCBI Taxonomy" id="2593302"/>
    <lineage>
        <taxon>Bacteria</taxon>
        <taxon>Pseudomonadati</taxon>
        <taxon>Bacteroidota</taxon>
        <taxon>Flavobacteriia</taxon>
        <taxon>Flavobacteriales</taxon>
        <taxon>Flavobacteriaceae</taxon>
        <taxon>Flavobacterium</taxon>
    </lineage>
</organism>
<dbReference type="EMBL" id="VJVZ01000002">
    <property type="protein sequence ID" value="TRW26418.1"/>
    <property type="molecule type" value="Genomic_DNA"/>
</dbReference>
<dbReference type="Proteomes" id="UP000320643">
    <property type="component" value="Unassembled WGS sequence"/>
</dbReference>
<sequence>MIRKLVLLREQLGTKYSLKKIKNKDFTIISDNCWGGNLYTQLKISYKTPTVGLGMGKHGYLNFIEKLNTQEATTFWQLSADRCYPLNPRRIYPVGKTSLGTVHFLHYKEFDPAVRLFQIRYKKINWDNIFYKIDFELEFYTPEHIQRWNDMKIPNSIAFYSDRVKKIWDGEIHNGVYINNWEAGSSYIFGNFQDTFNYIEWLNTGRITTSFGYRMLSVLFLNPTTPQKAIRSLKNTILKPLRVTRRGKAAAVSV</sequence>
<dbReference type="InterPro" id="IPR037226">
    <property type="entry name" value="CAC2185-like_sf"/>
</dbReference>
<keyword evidence="2" id="KW-1185">Reference proteome</keyword>
<evidence type="ECO:0000313" key="1">
    <source>
        <dbReference type="EMBL" id="TRW26418.1"/>
    </source>
</evidence>
<dbReference type="RefSeq" id="WP_143371921.1">
    <property type="nucleotide sequence ID" value="NZ_VJVZ01000002.1"/>
</dbReference>
<dbReference type="InterPro" id="IPR015037">
    <property type="entry name" value="DUF1919"/>
</dbReference>
<accession>A0A552V7I0</accession>
<evidence type="ECO:0000313" key="2">
    <source>
        <dbReference type="Proteomes" id="UP000320643"/>
    </source>
</evidence>
<dbReference type="SUPFAM" id="SSF142795">
    <property type="entry name" value="CAC2185-like"/>
    <property type="match status" value="1"/>
</dbReference>
<gene>
    <name evidence="1" type="ORF">FMM05_03290</name>
</gene>